<evidence type="ECO:0000313" key="3">
    <source>
        <dbReference type="EMBL" id="QSY51891.1"/>
    </source>
</evidence>
<dbReference type="Proteomes" id="UP000671836">
    <property type="component" value="Chromosome"/>
</dbReference>
<reference evidence="3 4" key="1">
    <citation type="submission" date="2021-03" db="EMBL/GenBank/DDBJ databases">
        <title>Streptomyces strains.</title>
        <authorList>
            <person name="Lund M.B."/>
            <person name="Toerring T."/>
        </authorList>
    </citation>
    <scope>NUCLEOTIDE SEQUENCE [LARGE SCALE GENOMIC DNA]</scope>
    <source>
        <strain evidence="3 4">KCC S-1010</strain>
    </source>
</reference>
<protein>
    <submittedName>
        <fullName evidence="3">Uncharacterized protein</fullName>
    </submittedName>
</protein>
<accession>A0ABX7RUB1</accession>
<keyword evidence="2" id="KW-0472">Membrane</keyword>
<sequence length="581" mass="63495">MEGKSDASVEISARVFDGVEKLGWEYIHPVPHPHPDRDNPPVWHDPPMPIYRGGALPPLLGCVFSGMLVAGALFSVLGSFVVAAVAWIPAGIILILRVAPYLEYKWKASVAKQKREELRSAHEAAFERWKRDVLAHDAAERRRVDEALRWFPVHLVSRPRRVDVYGGTADGWAALLATLGGSLLANGKGLWLLDLSHQTVGRELTALADVQRVPVARVELPSTSVPPDLAWGLAADELAEVLAEALSTLRPEGADVDLRATDASILHSVLERLDAPVTFGRIASGLEVLLRVHEPDRAPDPLTPSELDRLTAAIDVVGQSDRIQNELRFVYDVTRLLARAQQNPVTVPAPDQWLVPGQLTILSTHDATERRKDVMDRVVFFLVLHQLRRGRVPANAGTLVIAGAEHLGRSALEAMARQARIAGVRLMLLMTHVREDIRPLLGGQDSATVLMRLGNAEEAKAAAEFIGQGHKFVMNQLTRQVGESHSKGRSYSYGEGGSETGGWSTSWQDSVNSSSTDSVTRGKTVSRVYEFTVEPTQIQSLPPTGLILIETNPQSRRVLFGDCNPAVTLLPHVADAPRLPE</sequence>
<name>A0ABX7RUB1_9ACTN</name>
<keyword evidence="2" id="KW-1133">Transmembrane helix</keyword>
<proteinExistence type="predicted"/>
<evidence type="ECO:0000313" key="4">
    <source>
        <dbReference type="Proteomes" id="UP000671836"/>
    </source>
</evidence>
<evidence type="ECO:0000256" key="2">
    <source>
        <dbReference type="SAM" id="Phobius"/>
    </source>
</evidence>
<keyword evidence="4" id="KW-1185">Reference proteome</keyword>
<dbReference type="RefSeq" id="WP_143587562.1">
    <property type="nucleotide sequence ID" value="NZ_CP071595.1"/>
</dbReference>
<feature type="compositionally biased region" description="Low complexity" evidence="1">
    <location>
        <begin position="501"/>
        <end position="519"/>
    </location>
</feature>
<organism evidence="3 4">
    <name type="scientific">Streptomyces griseocarneus</name>
    <dbReference type="NCBI Taxonomy" id="51201"/>
    <lineage>
        <taxon>Bacteria</taxon>
        <taxon>Bacillati</taxon>
        <taxon>Actinomycetota</taxon>
        <taxon>Actinomycetes</taxon>
        <taxon>Kitasatosporales</taxon>
        <taxon>Streptomycetaceae</taxon>
        <taxon>Streptomyces</taxon>
    </lineage>
</organism>
<feature type="transmembrane region" description="Helical" evidence="2">
    <location>
        <begin position="80"/>
        <end position="99"/>
    </location>
</feature>
<feature type="transmembrane region" description="Helical" evidence="2">
    <location>
        <begin position="55"/>
        <end position="74"/>
    </location>
</feature>
<dbReference type="EMBL" id="CP071595">
    <property type="protein sequence ID" value="QSY51891.1"/>
    <property type="molecule type" value="Genomic_DNA"/>
</dbReference>
<evidence type="ECO:0000256" key="1">
    <source>
        <dbReference type="SAM" id="MobiDB-lite"/>
    </source>
</evidence>
<gene>
    <name evidence="3" type="ORF">J3S04_14265</name>
</gene>
<keyword evidence="2" id="KW-0812">Transmembrane</keyword>
<feature type="region of interest" description="Disordered" evidence="1">
    <location>
        <begin position="484"/>
        <end position="519"/>
    </location>
</feature>